<gene>
    <name evidence="1" type="ORF">H4C15_26980</name>
</gene>
<proteinExistence type="predicted"/>
<protein>
    <submittedName>
        <fullName evidence="1">Uncharacterized protein</fullName>
    </submittedName>
</protein>
<feature type="non-terminal residue" evidence="1">
    <location>
        <position position="54"/>
    </location>
</feature>
<accession>A0A7W2M1N5</accession>
<evidence type="ECO:0000313" key="1">
    <source>
        <dbReference type="EMBL" id="MBA6151084.1"/>
    </source>
</evidence>
<name>A0A7W2M1N5_9PSED</name>
<reference evidence="1 2" key="1">
    <citation type="submission" date="2020-07" db="EMBL/GenBank/DDBJ databases">
        <title>Diversity of carbapenemase encoding genes among Pseudomonas putida group clinical isolates in a tertiary Brazilian hospital.</title>
        <authorList>
            <person name="Alberto-Lei F."/>
            <person name="Nodari C.S."/>
            <person name="Streling A.P."/>
            <person name="Paulino J.T."/>
            <person name="Bessa-Neto F.O."/>
            <person name="Cayo R."/>
            <person name="Gales A.C."/>
        </authorList>
    </citation>
    <scope>NUCLEOTIDE SEQUENCE [LARGE SCALE GENOMIC DNA]</scope>
    <source>
        <strain evidence="1 2">11213</strain>
    </source>
</reference>
<comment type="caution">
    <text evidence="1">The sequence shown here is derived from an EMBL/GenBank/DDBJ whole genome shotgun (WGS) entry which is preliminary data.</text>
</comment>
<sequence length="54" mass="6118">MPRLHDKLIGASLSLFDEIFQQMTEFKIDLIESWLDDQPLAGGAGEKIVEMRAI</sequence>
<organism evidence="1 2">
    <name type="scientific">Pseudomonas juntendi</name>
    <dbReference type="NCBI Taxonomy" id="2666183"/>
    <lineage>
        <taxon>Bacteria</taxon>
        <taxon>Pseudomonadati</taxon>
        <taxon>Pseudomonadota</taxon>
        <taxon>Gammaproteobacteria</taxon>
        <taxon>Pseudomonadales</taxon>
        <taxon>Pseudomonadaceae</taxon>
        <taxon>Pseudomonas</taxon>
    </lineage>
</organism>
<dbReference type="EMBL" id="JACGDA010000129">
    <property type="protein sequence ID" value="MBA6151084.1"/>
    <property type="molecule type" value="Genomic_DNA"/>
</dbReference>
<dbReference type="Proteomes" id="UP000577346">
    <property type="component" value="Unassembled WGS sequence"/>
</dbReference>
<dbReference type="AlphaFoldDB" id="A0A7W2M1N5"/>
<evidence type="ECO:0000313" key="2">
    <source>
        <dbReference type="Proteomes" id="UP000577346"/>
    </source>
</evidence>